<protein>
    <submittedName>
        <fullName evidence="1">Uncharacterized protein</fullName>
    </submittedName>
</protein>
<evidence type="ECO:0000313" key="1">
    <source>
        <dbReference type="EMBL" id="JAD37303.1"/>
    </source>
</evidence>
<name>A0A0A8ZHZ0_ARUDO</name>
<accession>A0A0A8ZHZ0</accession>
<reference evidence="1" key="1">
    <citation type="submission" date="2014-09" db="EMBL/GenBank/DDBJ databases">
        <authorList>
            <person name="Magalhaes I.L.F."/>
            <person name="Oliveira U."/>
            <person name="Santos F.R."/>
            <person name="Vidigal T.H.D.A."/>
            <person name="Brescovit A.D."/>
            <person name="Santos A.J."/>
        </authorList>
    </citation>
    <scope>NUCLEOTIDE SEQUENCE</scope>
    <source>
        <tissue evidence="1">Shoot tissue taken approximately 20 cm above the soil surface</tissue>
    </source>
</reference>
<dbReference type="AlphaFoldDB" id="A0A0A8ZHZ0"/>
<dbReference type="EMBL" id="GBRH01260592">
    <property type="protein sequence ID" value="JAD37303.1"/>
    <property type="molecule type" value="Transcribed_RNA"/>
</dbReference>
<reference evidence="1" key="2">
    <citation type="journal article" date="2015" name="Data Brief">
        <title>Shoot transcriptome of the giant reed, Arundo donax.</title>
        <authorList>
            <person name="Barrero R.A."/>
            <person name="Guerrero F.D."/>
            <person name="Moolhuijzen P."/>
            <person name="Goolsby J.A."/>
            <person name="Tidwell J."/>
            <person name="Bellgard S.E."/>
            <person name="Bellgard M.I."/>
        </authorList>
    </citation>
    <scope>NUCLEOTIDE SEQUENCE</scope>
    <source>
        <tissue evidence="1">Shoot tissue taken approximately 20 cm above the soil surface</tissue>
    </source>
</reference>
<sequence>MMQMNASSCINTYWTVIYGKGTTISIPLTNLKKKKLLVTVVVKQKKG</sequence>
<organism evidence="1">
    <name type="scientific">Arundo donax</name>
    <name type="common">Giant reed</name>
    <name type="synonym">Donax arundinaceus</name>
    <dbReference type="NCBI Taxonomy" id="35708"/>
    <lineage>
        <taxon>Eukaryota</taxon>
        <taxon>Viridiplantae</taxon>
        <taxon>Streptophyta</taxon>
        <taxon>Embryophyta</taxon>
        <taxon>Tracheophyta</taxon>
        <taxon>Spermatophyta</taxon>
        <taxon>Magnoliopsida</taxon>
        <taxon>Liliopsida</taxon>
        <taxon>Poales</taxon>
        <taxon>Poaceae</taxon>
        <taxon>PACMAD clade</taxon>
        <taxon>Arundinoideae</taxon>
        <taxon>Arundineae</taxon>
        <taxon>Arundo</taxon>
    </lineage>
</organism>
<proteinExistence type="predicted"/>